<proteinExistence type="predicted"/>
<organism evidence="2 3">
    <name type="scientific">Iphiclides podalirius</name>
    <name type="common">scarce swallowtail</name>
    <dbReference type="NCBI Taxonomy" id="110791"/>
    <lineage>
        <taxon>Eukaryota</taxon>
        <taxon>Metazoa</taxon>
        <taxon>Ecdysozoa</taxon>
        <taxon>Arthropoda</taxon>
        <taxon>Hexapoda</taxon>
        <taxon>Insecta</taxon>
        <taxon>Pterygota</taxon>
        <taxon>Neoptera</taxon>
        <taxon>Endopterygota</taxon>
        <taxon>Lepidoptera</taxon>
        <taxon>Glossata</taxon>
        <taxon>Ditrysia</taxon>
        <taxon>Papilionoidea</taxon>
        <taxon>Papilionidae</taxon>
        <taxon>Papilioninae</taxon>
        <taxon>Iphiclides</taxon>
    </lineage>
</organism>
<name>A0ABN8HME7_9NEOP</name>
<protein>
    <submittedName>
        <fullName evidence="2">Uncharacterized protein</fullName>
    </submittedName>
</protein>
<reference evidence="2" key="1">
    <citation type="submission" date="2022-03" db="EMBL/GenBank/DDBJ databases">
        <authorList>
            <person name="Martin H S."/>
        </authorList>
    </citation>
    <scope>NUCLEOTIDE SEQUENCE</scope>
</reference>
<dbReference type="Proteomes" id="UP000837857">
    <property type="component" value="Chromosome 1"/>
</dbReference>
<keyword evidence="1" id="KW-1133">Transmembrane helix</keyword>
<sequence>MVDKGLEAEHRVSCILVYYISVYMMMVGMISIYISKPYKWPVYRFSVDMGRCCSDKVGHGKVAESIPTLAHSLLMVLQSFYESPAQRHLDADCLQ</sequence>
<dbReference type="EMBL" id="OW152813">
    <property type="protein sequence ID" value="CAH2035130.1"/>
    <property type="molecule type" value="Genomic_DNA"/>
</dbReference>
<feature type="transmembrane region" description="Helical" evidence="1">
    <location>
        <begin position="15"/>
        <end position="34"/>
    </location>
</feature>
<keyword evidence="1" id="KW-0812">Transmembrane</keyword>
<evidence type="ECO:0000256" key="1">
    <source>
        <dbReference type="SAM" id="Phobius"/>
    </source>
</evidence>
<accession>A0ABN8HME7</accession>
<keyword evidence="1" id="KW-0472">Membrane</keyword>
<keyword evidence="3" id="KW-1185">Reference proteome</keyword>
<evidence type="ECO:0000313" key="2">
    <source>
        <dbReference type="EMBL" id="CAH2035130.1"/>
    </source>
</evidence>
<evidence type="ECO:0000313" key="3">
    <source>
        <dbReference type="Proteomes" id="UP000837857"/>
    </source>
</evidence>
<gene>
    <name evidence="2" type="ORF">IPOD504_LOCUS428</name>
</gene>
<feature type="non-terminal residue" evidence="2">
    <location>
        <position position="95"/>
    </location>
</feature>